<evidence type="ECO:0000256" key="1">
    <source>
        <dbReference type="ARBA" id="ARBA00022737"/>
    </source>
</evidence>
<reference evidence="4 5" key="1">
    <citation type="submission" date="2018-06" db="EMBL/GenBank/DDBJ databases">
        <authorList>
            <consortium name="Pathogen Informatics"/>
            <person name="Doyle S."/>
        </authorList>
    </citation>
    <scope>NUCLEOTIDE SEQUENCE [LARGE SCALE GENOMIC DNA]</scope>
    <source>
        <strain evidence="4 5">NCTC11532</strain>
    </source>
</reference>
<dbReference type="SMART" id="SM00248">
    <property type="entry name" value="ANK"/>
    <property type="match status" value="13"/>
</dbReference>
<dbReference type="STRING" id="1122170.GCA_000701265_02081"/>
<accession>A0A378LXG9</accession>
<dbReference type="Gene3D" id="1.25.40.20">
    <property type="entry name" value="Ankyrin repeat-containing domain"/>
    <property type="match status" value="3"/>
</dbReference>
<sequence>MNKIESLRAAIKQGNLNQFKKLISSLDEEEFLSADENGNTLAHLAAIYDQPEILSVLIEKAEESENPFLKSSNNNGFTPLECCYFYSSYKALPLLVADSQLGAIATVVLSKQYDKLAHLSPASFRREKIGKIALFVSALGDTEALEILFRIARDKEEILLYQSKDGWSGVHFAAFNNHLEALQAFPEEHATKVTDDGDTPLMIAASRGNLQIIKYLIQKGGDVHQKNKHHENAVFFAAKNGQMETLHFLQEAGADFLVINDKGENALMLAAQNGHKDSVSLLLDHGVPADLKSKNGNTAFQYALESSQFEIAELLFKKTTTNAKEEALFKAIIKGDIDSVRWLVEHGVSLAATTESQLTPILFAARLGKTQLIEYFLGIEPDLIQATDKDGDNLLFVAIKTQRSLLVMHLIEKGYFSIHDHNSKGKTPLLVAAEMNSETIVTFLHQSGASLEEQDSDGNTALHLLIAQGNYGEAMSYIHAHSPNLIFTKNNKEEIPLHTAIRYKQNYEVKKLLQLVALNPQQKKQLLEARDHEGNTPLLIAVATQNAEAIPLLLGAGADVLAKNNKEQSVLTIAHLNTFPHETLKTFFEAYNLNYKEYLYRRRLYFIFGGQKLNEVLKFPGADVQFGSGLFDEGLAVLNGYLKKFIEEKHPEHAAQFKLLFTALKKLELNTEVESILDQLDRDGMAFQATGFKGHGILATLKNLTDGNMKLLLAERGARVGGAPFLNAENKKFAAIRSLTVPREKREEVIELLNQAKNASQSQGMDILFRQIPELVDDTFQFSSIYQKKFMDICFYSNPKTGLYEQFIEILGEVAGRAFYKEFELYMREKELDKYKAFCESNYPGSDSRHNPIILKAEELIDRRKEVLSPLSFGSHA</sequence>
<dbReference type="PROSITE" id="PS50297">
    <property type="entry name" value="ANK_REP_REGION"/>
    <property type="match status" value="4"/>
</dbReference>
<keyword evidence="5" id="KW-1185">Reference proteome</keyword>
<evidence type="ECO:0000256" key="3">
    <source>
        <dbReference type="PROSITE-ProRule" id="PRU00023"/>
    </source>
</evidence>
<protein>
    <submittedName>
        <fullName evidence="4">Ankyrin repeat-containing protein</fullName>
    </submittedName>
</protein>
<dbReference type="InterPro" id="IPR036770">
    <property type="entry name" value="Ankyrin_rpt-contain_sf"/>
</dbReference>
<keyword evidence="2 3" id="KW-0040">ANK repeat</keyword>
<feature type="repeat" description="ANK" evidence="3">
    <location>
        <begin position="262"/>
        <end position="294"/>
    </location>
</feature>
<proteinExistence type="predicted"/>
<dbReference type="OrthoDB" id="5632076at2"/>
<feature type="repeat" description="ANK" evidence="3">
    <location>
        <begin position="196"/>
        <end position="228"/>
    </location>
</feature>
<dbReference type="Pfam" id="PF12796">
    <property type="entry name" value="Ank_2"/>
    <property type="match status" value="4"/>
</dbReference>
<dbReference type="PANTHER" id="PTHR24173:SF74">
    <property type="entry name" value="ANKYRIN REPEAT DOMAIN-CONTAINING PROTEIN 16"/>
    <property type="match status" value="1"/>
</dbReference>
<feature type="repeat" description="ANK" evidence="3">
    <location>
        <begin position="424"/>
        <end position="456"/>
    </location>
</feature>
<dbReference type="Pfam" id="PF00023">
    <property type="entry name" value="Ank"/>
    <property type="match status" value="1"/>
</dbReference>
<evidence type="ECO:0000313" key="5">
    <source>
        <dbReference type="Proteomes" id="UP000255297"/>
    </source>
</evidence>
<dbReference type="PANTHER" id="PTHR24173">
    <property type="entry name" value="ANKYRIN REPEAT CONTAINING"/>
    <property type="match status" value="1"/>
</dbReference>
<dbReference type="PROSITE" id="PS50088">
    <property type="entry name" value="ANK_REPEAT"/>
    <property type="match status" value="4"/>
</dbReference>
<dbReference type="EMBL" id="UGPB01000001">
    <property type="protein sequence ID" value="STY28761.1"/>
    <property type="molecule type" value="Genomic_DNA"/>
</dbReference>
<dbReference type="InterPro" id="IPR002110">
    <property type="entry name" value="Ankyrin_rpt"/>
</dbReference>
<dbReference type="Proteomes" id="UP000255297">
    <property type="component" value="Unassembled WGS sequence"/>
</dbReference>
<feature type="repeat" description="ANK" evidence="3">
    <location>
        <begin position="533"/>
        <end position="565"/>
    </location>
</feature>
<evidence type="ECO:0000313" key="4">
    <source>
        <dbReference type="EMBL" id="STY28761.1"/>
    </source>
</evidence>
<dbReference type="RefSeq" id="WP_031567786.1">
    <property type="nucleotide sequence ID" value="NZ_CAAAIS010000007.1"/>
</dbReference>
<organism evidence="4 5">
    <name type="scientific">Legionella wadsworthii</name>
    <dbReference type="NCBI Taxonomy" id="28088"/>
    <lineage>
        <taxon>Bacteria</taxon>
        <taxon>Pseudomonadati</taxon>
        <taxon>Pseudomonadota</taxon>
        <taxon>Gammaproteobacteria</taxon>
        <taxon>Legionellales</taxon>
        <taxon>Legionellaceae</taxon>
        <taxon>Legionella</taxon>
    </lineage>
</organism>
<evidence type="ECO:0000256" key="2">
    <source>
        <dbReference type="ARBA" id="ARBA00023043"/>
    </source>
</evidence>
<gene>
    <name evidence="4" type="ORF">NCTC11532_00936</name>
</gene>
<keyword evidence="1" id="KW-0677">Repeat</keyword>
<dbReference type="AlphaFoldDB" id="A0A378LXG9"/>
<name>A0A378LXG9_9GAMM</name>
<dbReference type="SUPFAM" id="SSF48403">
    <property type="entry name" value="Ankyrin repeat"/>
    <property type="match status" value="3"/>
</dbReference>